<comment type="caution">
    <text evidence="5">The sequence shown here is derived from an EMBL/GenBank/DDBJ whole genome shotgun (WGS) entry which is preliminary data.</text>
</comment>
<name>A0ABU4HQU4_9ACTN</name>
<feature type="signal peptide" evidence="4">
    <location>
        <begin position="1"/>
        <end position="27"/>
    </location>
</feature>
<keyword evidence="4" id="KW-0732">Signal</keyword>
<dbReference type="Proteomes" id="UP001284601">
    <property type="component" value="Unassembled WGS sequence"/>
</dbReference>
<dbReference type="Gene3D" id="1.10.439.10">
    <property type="entry name" value="Penicillin Amidohydrolase, domain 1"/>
    <property type="match status" value="1"/>
</dbReference>
<evidence type="ECO:0000313" key="6">
    <source>
        <dbReference type="Proteomes" id="UP001284601"/>
    </source>
</evidence>
<evidence type="ECO:0000256" key="2">
    <source>
        <dbReference type="ARBA" id="ARBA00022801"/>
    </source>
</evidence>
<organism evidence="5 6">
    <name type="scientific">Conexibacter stalactiti</name>
    <dbReference type="NCBI Taxonomy" id="1940611"/>
    <lineage>
        <taxon>Bacteria</taxon>
        <taxon>Bacillati</taxon>
        <taxon>Actinomycetota</taxon>
        <taxon>Thermoleophilia</taxon>
        <taxon>Solirubrobacterales</taxon>
        <taxon>Conexibacteraceae</taxon>
        <taxon>Conexibacter</taxon>
    </lineage>
</organism>
<dbReference type="Pfam" id="PF01804">
    <property type="entry name" value="Penicil_amidase"/>
    <property type="match status" value="1"/>
</dbReference>
<dbReference type="InterPro" id="IPR043146">
    <property type="entry name" value="Penicillin_amidase_N_B-knob"/>
</dbReference>
<accession>A0ABU4HQU4</accession>
<keyword evidence="6" id="KW-1185">Reference proteome</keyword>
<keyword evidence="2" id="KW-0378">Hydrolase</keyword>
<reference evidence="6" key="1">
    <citation type="submission" date="2023-07" db="EMBL/GenBank/DDBJ databases">
        <title>Conexibacter stalactiti sp. nov., isolated from stalactites in a lava cave and emended description of the genus Conexibacter.</title>
        <authorList>
            <person name="Lee S.D."/>
        </authorList>
    </citation>
    <scope>NUCLEOTIDE SEQUENCE [LARGE SCALE GENOMIC DNA]</scope>
    <source>
        <strain evidence="6">KCTC 39840</strain>
    </source>
</reference>
<evidence type="ECO:0000256" key="4">
    <source>
        <dbReference type="SAM" id="SignalP"/>
    </source>
</evidence>
<dbReference type="PANTHER" id="PTHR34218:SF4">
    <property type="entry name" value="ACYL-HOMOSERINE LACTONE ACYLASE QUIP"/>
    <property type="match status" value="1"/>
</dbReference>
<comment type="similarity">
    <text evidence="1">Belongs to the peptidase S45 family.</text>
</comment>
<evidence type="ECO:0000256" key="1">
    <source>
        <dbReference type="ARBA" id="ARBA00006586"/>
    </source>
</evidence>
<dbReference type="InterPro" id="IPR023343">
    <property type="entry name" value="Penicillin_amidase_dom1"/>
</dbReference>
<dbReference type="Gene3D" id="3.60.20.10">
    <property type="entry name" value="Glutamine Phosphoribosylpyrophosphate, subunit 1, domain 1"/>
    <property type="match status" value="1"/>
</dbReference>
<dbReference type="InterPro" id="IPR002692">
    <property type="entry name" value="S45"/>
</dbReference>
<keyword evidence="3" id="KW-0865">Zymogen</keyword>
<dbReference type="Gene3D" id="2.30.120.10">
    <property type="match status" value="1"/>
</dbReference>
<dbReference type="InterPro" id="IPR029055">
    <property type="entry name" value="Ntn_hydrolases_N"/>
</dbReference>
<dbReference type="RefSeq" id="WP_318597999.1">
    <property type="nucleotide sequence ID" value="NZ_JAWSTH010000037.1"/>
</dbReference>
<dbReference type="Gene3D" id="1.10.1400.10">
    <property type="match status" value="1"/>
</dbReference>
<dbReference type="EMBL" id="JAWSTH010000037">
    <property type="protein sequence ID" value="MDW5595666.1"/>
    <property type="molecule type" value="Genomic_DNA"/>
</dbReference>
<sequence length="820" mass="87859">MRRCPPIGRAVAFGAAALLALPAAASAKDYAATALNVIPSGQWGGIGAPPAASDQARMYDGLTPLFDQVTTDDLAKYFKPQTFGTAGQCPCTVERVPRRGVRIVRDAQNVPHITARNRLDLDWAAGWVLAQDRSLLLAAGRYPARFAALDAPGIDAFGLVTSLKSVRVTEQADRIIDREQTAALKAAGAEGRAVLRDIDEYVKGINARLEYDRSAMEPFERVDVYAVNALAGQIFGQGGGDETRRSMLLDGLRRQLGADAGTRVWNDLAEQLDEDTPTTISKRFAYERVPARASGNAVVDNGSMTSSALRATATSATAHRDMSNFLILSGRRSTNGHPLFVAGPQIGYFYPGLTLEMDLRAPGIQARGAAMPGGAGNLLIGRGQDYAWSLTSAGSDTNDQFVETLCGGSQTKYLFKGRCRTMGSVNAGTISGQGAVKYRTTVHGPVLGWATVGGKRVAISFARSSRGKDALWQIAFKRLTEGTVTGVRSFYEAAATSPFTFNVGYADDRDIAMYSTGALPLRDPRVDPRLPTKGTGEYEWKGFLKPLDHPHVANPASGALINWNNKPAAGFGSSDAQWSDGATQRVTMLRAGIDKREKHDLASVTAAMNAAATQDLRVQGPLLDGIHALIAGTPAPSARAQRLYDLLRGWRAAGSSRLDRDGDGLMEAGAAPLIMDTLYPRLADAVLTPVLGADLNAQLATLEGTTNSTRSGFTGGRINYVDKDLRTLTGTRFRSPFATRFCGNGDRAACRASVWRAIDESGAAIAQLRGSEDPAQWTSDANAERIRFSPGLLSTTIRYTNRPSGIQQVISFDGHRKIRR</sequence>
<dbReference type="PANTHER" id="PTHR34218">
    <property type="entry name" value="PEPTIDASE S45 PENICILLIN AMIDASE"/>
    <property type="match status" value="1"/>
</dbReference>
<evidence type="ECO:0000256" key="3">
    <source>
        <dbReference type="ARBA" id="ARBA00023145"/>
    </source>
</evidence>
<feature type="chain" id="PRO_5046118519" evidence="4">
    <location>
        <begin position="28"/>
        <end position="820"/>
    </location>
</feature>
<protein>
    <submittedName>
        <fullName evidence="5">Penicillin acylase family protein</fullName>
    </submittedName>
</protein>
<evidence type="ECO:0000313" key="5">
    <source>
        <dbReference type="EMBL" id="MDW5595666.1"/>
    </source>
</evidence>
<dbReference type="SUPFAM" id="SSF56235">
    <property type="entry name" value="N-terminal nucleophile aminohydrolases (Ntn hydrolases)"/>
    <property type="match status" value="1"/>
</dbReference>
<dbReference type="InterPro" id="IPR043147">
    <property type="entry name" value="Penicillin_amidase_A-knob"/>
</dbReference>
<gene>
    <name evidence="5" type="ORF">R7226_15050</name>
</gene>
<proteinExistence type="inferred from homology"/>